<dbReference type="InterPro" id="IPR018011">
    <property type="entry name" value="Carb_sulfotrans_8-10"/>
</dbReference>
<dbReference type="GO" id="GO:0000139">
    <property type="term" value="C:Golgi membrane"/>
    <property type="evidence" value="ECO:0007669"/>
    <property type="project" value="UniProtKB-SubCell"/>
</dbReference>
<dbReference type="InterPro" id="IPR005331">
    <property type="entry name" value="Sulfotransferase"/>
</dbReference>
<dbReference type="EMBL" id="CAJNDS010002078">
    <property type="protein sequence ID" value="CAE7309820.1"/>
    <property type="molecule type" value="Genomic_DNA"/>
</dbReference>
<comment type="subcellular location">
    <subcellularLocation>
        <location evidence="1">Golgi apparatus membrane</location>
        <topology evidence="1">Single-pass type II membrane protein</topology>
    </subcellularLocation>
</comment>
<evidence type="ECO:0000256" key="4">
    <source>
        <dbReference type="ARBA" id="ARBA00022692"/>
    </source>
</evidence>
<reference evidence="10" key="1">
    <citation type="submission" date="2021-02" db="EMBL/GenBank/DDBJ databases">
        <authorList>
            <person name="Dougan E. K."/>
            <person name="Rhodes N."/>
            <person name="Thang M."/>
            <person name="Chan C."/>
        </authorList>
    </citation>
    <scope>NUCLEOTIDE SEQUENCE</scope>
</reference>
<accession>A0A812N9S2</accession>
<keyword evidence="5" id="KW-1133">Transmembrane helix</keyword>
<evidence type="ECO:0000256" key="8">
    <source>
        <dbReference type="ARBA" id="ARBA00023180"/>
    </source>
</evidence>
<proteinExistence type="inferred from homology"/>
<dbReference type="PANTHER" id="PTHR12137">
    <property type="entry name" value="CARBOHYDRATE SULFOTRANSFERASE"/>
    <property type="match status" value="1"/>
</dbReference>
<feature type="signal peptide" evidence="9">
    <location>
        <begin position="1"/>
        <end position="36"/>
    </location>
</feature>
<evidence type="ECO:0000256" key="2">
    <source>
        <dbReference type="ARBA" id="ARBA00006339"/>
    </source>
</evidence>
<keyword evidence="8" id="KW-0325">Glycoprotein</keyword>
<protein>
    <recommendedName>
        <fullName evidence="12">Carbohydrate sulfotransferase</fullName>
    </recommendedName>
</protein>
<dbReference type="GO" id="GO:0008146">
    <property type="term" value="F:sulfotransferase activity"/>
    <property type="evidence" value="ECO:0007669"/>
    <property type="project" value="InterPro"/>
</dbReference>
<gene>
    <name evidence="10" type="ORF">SNAT2548_LOCUS16276</name>
</gene>
<dbReference type="Pfam" id="PF03567">
    <property type="entry name" value="Sulfotransfer_2"/>
    <property type="match status" value="1"/>
</dbReference>
<evidence type="ECO:0008006" key="12">
    <source>
        <dbReference type="Google" id="ProtNLM"/>
    </source>
</evidence>
<evidence type="ECO:0000256" key="3">
    <source>
        <dbReference type="ARBA" id="ARBA00022679"/>
    </source>
</evidence>
<keyword evidence="4" id="KW-0812">Transmembrane</keyword>
<dbReference type="PANTHER" id="PTHR12137:SF54">
    <property type="entry name" value="CARBOHYDRATE SULFOTRANSFERASE"/>
    <property type="match status" value="1"/>
</dbReference>
<evidence type="ECO:0000313" key="11">
    <source>
        <dbReference type="Proteomes" id="UP000604046"/>
    </source>
</evidence>
<dbReference type="Proteomes" id="UP000604046">
    <property type="component" value="Unassembled WGS sequence"/>
</dbReference>
<organism evidence="10 11">
    <name type="scientific">Symbiodinium natans</name>
    <dbReference type="NCBI Taxonomy" id="878477"/>
    <lineage>
        <taxon>Eukaryota</taxon>
        <taxon>Sar</taxon>
        <taxon>Alveolata</taxon>
        <taxon>Dinophyceae</taxon>
        <taxon>Suessiales</taxon>
        <taxon>Symbiodiniaceae</taxon>
        <taxon>Symbiodinium</taxon>
    </lineage>
</organism>
<evidence type="ECO:0000256" key="5">
    <source>
        <dbReference type="ARBA" id="ARBA00022989"/>
    </source>
</evidence>
<evidence type="ECO:0000256" key="1">
    <source>
        <dbReference type="ARBA" id="ARBA00004323"/>
    </source>
</evidence>
<keyword evidence="6" id="KW-0333">Golgi apparatus</keyword>
<evidence type="ECO:0000256" key="6">
    <source>
        <dbReference type="ARBA" id="ARBA00023034"/>
    </source>
</evidence>
<evidence type="ECO:0000256" key="9">
    <source>
        <dbReference type="SAM" id="SignalP"/>
    </source>
</evidence>
<feature type="chain" id="PRO_5032643387" description="Carbohydrate sulfotransferase" evidence="9">
    <location>
        <begin position="37"/>
        <end position="396"/>
    </location>
</feature>
<dbReference type="GO" id="GO:0016051">
    <property type="term" value="P:carbohydrate biosynthetic process"/>
    <property type="evidence" value="ECO:0007669"/>
    <property type="project" value="InterPro"/>
</dbReference>
<evidence type="ECO:0000256" key="7">
    <source>
        <dbReference type="ARBA" id="ARBA00023136"/>
    </source>
</evidence>
<comment type="caution">
    <text evidence="10">The sequence shown here is derived from an EMBL/GenBank/DDBJ whole genome shotgun (WGS) entry which is preliminary data.</text>
</comment>
<dbReference type="AlphaFoldDB" id="A0A812N9S2"/>
<dbReference type="OrthoDB" id="433893at2759"/>
<keyword evidence="3" id="KW-0808">Transferase</keyword>
<name>A0A812N9S2_9DINO</name>
<keyword evidence="11" id="KW-1185">Reference proteome</keyword>
<keyword evidence="7" id="KW-0472">Membrane</keyword>
<comment type="similarity">
    <text evidence="2">Belongs to the sulfotransferase 2 family.</text>
</comment>
<evidence type="ECO:0000313" key="10">
    <source>
        <dbReference type="EMBL" id="CAE7309820.1"/>
    </source>
</evidence>
<sequence length="396" mass="44703">MAILKAFHSQAGHVAGLRMRAILAWLCLLPALRLKAEDLDSNCNLSESEGADLALLQSSKLHDSSRSQARLEALLQRASEACPKATEECLLILSDVRDKVWPRVQEEANWSQPAWHPAWTDTEEAKGDVGCSQKKQTMYYRHTWKAAGHTVFENLKRISTHCNSTLEGRWYPSWCQDYNAADGKDHVAFTFVRDPISRFISAYAEIEGRMRRHLYVGLRKNLSTYEPGSTQRAARFFEEFLRTGIHRDGHLKGQLEFMAPMFNCSVPMDFIGKTESMQQDWKRLFSRAGLKCLPAFDRSLGLHPNDEHDQRAMEASLGLADSESAGTPALLQTSAIMRSMQVALKENGARYLRALCWLYLADFAALNFELPLECQQGHLKSTLLAVKPSLLLQRGS</sequence>
<keyword evidence="9" id="KW-0732">Signal</keyword>